<sequence>MQNLIDQRRLFTLLFGIFALLMLPFLAMQVTAEVYWSFTDFIVAAGLLFMFGFTILMIRRKVTGRITRLSLLLLCVALFCLVWAQLAVGLF</sequence>
<keyword evidence="1" id="KW-1133">Transmembrane helix</keyword>
<keyword evidence="1" id="KW-0812">Transmembrane</keyword>
<keyword evidence="1" id="KW-0472">Membrane</keyword>
<evidence type="ECO:0000313" key="3">
    <source>
        <dbReference type="Proteomes" id="UP000633814"/>
    </source>
</evidence>
<dbReference type="Proteomes" id="UP000633814">
    <property type="component" value="Unassembled WGS sequence"/>
</dbReference>
<name>A0ABS8C6S2_9ALTE</name>
<proteinExistence type="predicted"/>
<dbReference type="RefSeq" id="WP_226752103.1">
    <property type="nucleotide sequence ID" value="NZ_JAEINI020000013.1"/>
</dbReference>
<feature type="transmembrane region" description="Helical" evidence="1">
    <location>
        <begin position="69"/>
        <end position="88"/>
    </location>
</feature>
<evidence type="ECO:0000256" key="1">
    <source>
        <dbReference type="SAM" id="Phobius"/>
    </source>
</evidence>
<organism evidence="2 3">
    <name type="scientific">Alishewanella maricola</name>
    <dbReference type="NCBI Taxonomy" id="2795740"/>
    <lineage>
        <taxon>Bacteria</taxon>
        <taxon>Pseudomonadati</taxon>
        <taxon>Pseudomonadota</taxon>
        <taxon>Gammaproteobacteria</taxon>
        <taxon>Alteromonadales</taxon>
        <taxon>Alteromonadaceae</taxon>
        <taxon>Alishewanella</taxon>
    </lineage>
</organism>
<gene>
    <name evidence="2" type="ORF">JAO78_014590</name>
</gene>
<protein>
    <submittedName>
        <fullName evidence="2">Uncharacterized protein</fullName>
    </submittedName>
</protein>
<comment type="caution">
    <text evidence="2">The sequence shown here is derived from an EMBL/GenBank/DDBJ whole genome shotgun (WGS) entry which is preliminary data.</text>
</comment>
<feature type="transmembrane region" description="Helical" evidence="1">
    <location>
        <begin position="10"/>
        <end position="28"/>
    </location>
</feature>
<accession>A0ABS8C6S2</accession>
<keyword evidence="3" id="KW-1185">Reference proteome</keyword>
<feature type="transmembrane region" description="Helical" evidence="1">
    <location>
        <begin position="34"/>
        <end position="57"/>
    </location>
</feature>
<dbReference type="EMBL" id="JAEINI020000013">
    <property type="protein sequence ID" value="MCB5228039.1"/>
    <property type="molecule type" value="Genomic_DNA"/>
</dbReference>
<evidence type="ECO:0000313" key="2">
    <source>
        <dbReference type="EMBL" id="MCB5228039.1"/>
    </source>
</evidence>
<reference evidence="2 3" key="1">
    <citation type="submission" date="2021-10" db="EMBL/GenBank/DDBJ databases">
        <title>Alishewanella koreense sp. nov. isolated from seawater of southwestern coast in South Korea and the proposal for the reclassification of Rheinheimera perlucida and Rheinheimera tuosuensis as Arsukibacterium perlucida and Arsukibacterium tuosuensis.</title>
        <authorList>
            <person name="Kim K.H."/>
            <person name="Ruan W."/>
            <person name="Kim K.R."/>
            <person name="Baek J.H."/>
            <person name="Jeon C.O."/>
        </authorList>
    </citation>
    <scope>NUCLEOTIDE SEQUENCE [LARGE SCALE GENOMIC DNA]</scope>
    <source>
        <strain evidence="2 3">16-MA</strain>
    </source>
</reference>